<dbReference type="EMBL" id="JAUTXU010000005">
    <property type="protein sequence ID" value="KAK3724529.1"/>
    <property type="molecule type" value="Genomic_DNA"/>
</dbReference>
<sequence>MKDRDSVELERLGPTGTEEELPTVKPEAVKSEPPKNGLHPAVYIATWITLSSSTILFNKWILSTAKFHYPILLTAWHLTFATLMTQLLARFTRTLDSRKKVPMTGRVYLRNIVPIGLMFSLSLICGNLTYLYLSVSFIQMLKATMPVVTLLVSWVMGVSPPNLKQLGNVSFIVLGVVIASYGEIQFVLIGFLFQCGGILFEAIRLVMVQQLLSGAEFKMDPLVSLYYFAPICAIMNGAIALVVEVPKMTFVEVQNVGFSVLLLNAMIAFLLNVSVVFLIGKTSSLVMTLSGVLKDILLVCASMLIFHDPVAPLQAFGYTVALCGLVYYKLGASTIREYFSEGGRRWQDFGIRRPAMRRVVVIVGVVLILFGLLGGISVGGVVPEEYNPVKVGGKKWSEAVGKTGGH</sequence>
<dbReference type="Proteomes" id="UP001281147">
    <property type="component" value="Unassembled WGS sequence"/>
</dbReference>
<accession>A0ACC3NX75</accession>
<organism evidence="1 2">
    <name type="scientific">Vermiconidia calcicola</name>
    <dbReference type="NCBI Taxonomy" id="1690605"/>
    <lineage>
        <taxon>Eukaryota</taxon>
        <taxon>Fungi</taxon>
        <taxon>Dikarya</taxon>
        <taxon>Ascomycota</taxon>
        <taxon>Pezizomycotina</taxon>
        <taxon>Dothideomycetes</taxon>
        <taxon>Dothideomycetidae</taxon>
        <taxon>Mycosphaerellales</taxon>
        <taxon>Extremaceae</taxon>
        <taxon>Vermiconidia</taxon>
    </lineage>
</organism>
<evidence type="ECO:0000313" key="2">
    <source>
        <dbReference type="Proteomes" id="UP001281147"/>
    </source>
</evidence>
<reference evidence="1" key="1">
    <citation type="submission" date="2023-07" db="EMBL/GenBank/DDBJ databases">
        <title>Black Yeasts Isolated from many extreme environments.</title>
        <authorList>
            <person name="Coleine C."/>
            <person name="Stajich J.E."/>
            <person name="Selbmann L."/>
        </authorList>
    </citation>
    <scope>NUCLEOTIDE SEQUENCE</scope>
    <source>
        <strain evidence="1">CCFEE 5714</strain>
    </source>
</reference>
<protein>
    <submittedName>
        <fullName evidence="1">Uncharacterized protein</fullName>
    </submittedName>
</protein>
<evidence type="ECO:0000313" key="1">
    <source>
        <dbReference type="EMBL" id="KAK3724529.1"/>
    </source>
</evidence>
<keyword evidence="2" id="KW-1185">Reference proteome</keyword>
<name>A0ACC3NX75_9PEZI</name>
<proteinExistence type="predicted"/>
<gene>
    <name evidence="1" type="ORF">LTR37_001153</name>
</gene>
<comment type="caution">
    <text evidence="1">The sequence shown here is derived from an EMBL/GenBank/DDBJ whole genome shotgun (WGS) entry which is preliminary data.</text>
</comment>